<gene>
    <name evidence="2" type="ORF">A3I41_01725</name>
</gene>
<evidence type="ECO:0000313" key="2">
    <source>
        <dbReference type="EMBL" id="OGL86263.1"/>
    </source>
</evidence>
<organism evidence="2 3">
    <name type="scientific">Candidatus Uhrbacteria bacterium RIFCSPLOWO2_02_FULL_48_18</name>
    <dbReference type="NCBI Taxonomy" id="1802408"/>
    <lineage>
        <taxon>Bacteria</taxon>
        <taxon>Candidatus Uhriibacteriota</taxon>
    </lineage>
</organism>
<name>A0A1F7V6Y6_9BACT</name>
<dbReference type="InterPro" id="IPR002625">
    <property type="entry name" value="Smr_dom"/>
</dbReference>
<sequence>MPKPWKQSRESSRAIDTPESIAESKIFGAELSGNAPSIDLHGLDTDAGVHDLDIFLHSAFMRGEDVIKVIHGRGTGKMREAVHAFLSKQNIVETFRDGRSAAEISGVTYVVLRKRE</sequence>
<dbReference type="SMART" id="SM00463">
    <property type="entry name" value="SMR"/>
    <property type="match status" value="1"/>
</dbReference>
<feature type="domain" description="Smr" evidence="1">
    <location>
        <begin position="38"/>
        <end position="113"/>
    </location>
</feature>
<protein>
    <recommendedName>
        <fullName evidence="1">Smr domain-containing protein</fullName>
    </recommendedName>
</protein>
<dbReference type="InterPro" id="IPR036063">
    <property type="entry name" value="Smr_dom_sf"/>
</dbReference>
<accession>A0A1F7V6Y6</accession>
<dbReference type="PROSITE" id="PS50828">
    <property type="entry name" value="SMR"/>
    <property type="match status" value="1"/>
</dbReference>
<proteinExistence type="predicted"/>
<comment type="caution">
    <text evidence="2">The sequence shown here is derived from an EMBL/GenBank/DDBJ whole genome shotgun (WGS) entry which is preliminary data.</text>
</comment>
<dbReference type="Proteomes" id="UP000176593">
    <property type="component" value="Unassembled WGS sequence"/>
</dbReference>
<dbReference type="Gene3D" id="3.30.1370.110">
    <property type="match status" value="1"/>
</dbReference>
<reference evidence="2 3" key="1">
    <citation type="journal article" date="2016" name="Nat. Commun.">
        <title>Thousands of microbial genomes shed light on interconnected biogeochemical processes in an aquifer system.</title>
        <authorList>
            <person name="Anantharaman K."/>
            <person name="Brown C.T."/>
            <person name="Hug L.A."/>
            <person name="Sharon I."/>
            <person name="Castelle C.J."/>
            <person name="Probst A.J."/>
            <person name="Thomas B.C."/>
            <person name="Singh A."/>
            <person name="Wilkins M.J."/>
            <person name="Karaoz U."/>
            <person name="Brodie E.L."/>
            <person name="Williams K.H."/>
            <person name="Hubbard S.S."/>
            <person name="Banfield J.F."/>
        </authorList>
    </citation>
    <scope>NUCLEOTIDE SEQUENCE [LARGE SCALE GENOMIC DNA]</scope>
</reference>
<evidence type="ECO:0000313" key="3">
    <source>
        <dbReference type="Proteomes" id="UP000176593"/>
    </source>
</evidence>
<evidence type="ECO:0000259" key="1">
    <source>
        <dbReference type="PROSITE" id="PS50828"/>
    </source>
</evidence>
<dbReference type="EMBL" id="MGEQ01000010">
    <property type="protein sequence ID" value="OGL86263.1"/>
    <property type="molecule type" value="Genomic_DNA"/>
</dbReference>
<dbReference type="SUPFAM" id="SSF160443">
    <property type="entry name" value="SMR domain-like"/>
    <property type="match status" value="1"/>
</dbReference>
<dbReference type="AlphaFoldDB" id="A0A1F7V6Y6"/>
<dbReference type="Pfam" id="PF01713">
    <property type="entry name" value="Smr"/>
    <property type="match status" value="1"/>
</dbReference>